<name>A0A0F7ZPA4_9HYPO</name>
<keyword evidence="3" id="KW-0032">Aminotransferase</keyword>
<evidence type="ECO:0000256" key="4">
    <source>
        <dbReference type="ARBA" id="ARBA00022679"/>
    </source>
</evidence>
<comment type="similarity">
    <text evidence="2">Belongs to the class-IV pyridoxal-phosphate-dependent aminotransferase family.</text>
</comment>
<accession>A0A0F7ZPA4</accession>
<evidence type="ECO:0000256" key="6">
    <source>
        <dbReference type="SAM" id="MobiDB-lite"/>
    </source>
</evidence>
<organism evidence="7 8">
    <name type="scientific">Hirsutella minnesotensis 3608</name>
    <dbReference type="NCBI Taxonomy" id="1043627"/>
    <lineage>
        <taxon>Eukaryota</taxon>
        <taxon>Fungi</taxon>
        <taxon>Dikarya</taxon>
        <taxon>Ascomycota</taxon>
        <taxon>Pezizomycotina</taxon>
        <taxon>Sordariomycetes</taxon>
        <taxon>Hypocreomycetidae</taxon>
        <taxon>Hypocreales</taxon>
        <taxon>Ophiocordycipitaceae</taxon>
        <taxon>Hirsutella</taxon>
    </lineage>
</organism>
<evidence type="ECO:0000313" key="8">
    <source>
        <dbReference type="Proteomes" id="UP000054481"/>
    </source>
</evidence>
<dbReference type="OrthoDB" id="1732691at2759"/>
<protein>
    <recommendedName>
        <fullName evidence="9">Branched-chain-amino-acid aminotransferase</fullName>
    </recommendedName>
</protein>
<evidence type="ECO:0000256" key="2">
    <source>
        <dbReference type="ARBA" id="ARBA00009320"/>
    </source>
</evidence>
<dbReference type="AlphaFoldDB" id="A0A0F7ZPA4"/>
<proteinExistence type="inferred from homology"/>
<gene>
    <name evidence="7" type="ORF">HIM_05349</name>
</gene>
<dbReference type="EMBL" id="KQ030519">
    <property type="protein sequence ID" value="KJZ75155.1"/>
    <property type="molecule type" value="Genomic_DNA"/>
</dbReference>
<dbReference type="Proteomes" id="UP000054481">
    <property type="component" value="Unassembled WGS sequence"/>
</dbReference>
<evidence type="ECO:0008006" key="9">
    <source>
        <dbReference type="Google" id="ProtNLM"/>
    </source>
</evidence>
<keyword evidence="5" id="KW-0663">Pyridoxal phosphate</keyword>
<dbReference type="Gene3D" id="3.30.470.10">
    <property type="match status" value="2"/>
</dbReference>
<dbReference type="GO" id="GO:0009099">
    <property type="term" value="P:L-valine biosynthetic process"/>
    <property type="evidence" value="ECO:0007669"/>
    <property type="project" value="TreeGrafter"/>
</dbReference>
<dbReference type="InterPro" id="IPR043132">
    <property type="entry name" value="BCAT-like_C"/>
</dbReference>
<evidence type="ECO:0000256" key="1">
    <source>
        <dbReference type="ARBA" id="ARBA00001933"/>
    </source>
</evidence>
<dbReference type="Gene3D" id="3.20.10.10">
    <property type="entry name" value="D-amino Acid Aminotransferase, subunit A, domain 2"/>
    <property type="match status" value="2"/>
</dbReference>
<dbReference type="PANTHER" id="PTHR11825">
    <property type="entry name" value="SUBGROUP IIII AMINOTRANSFERASE"/>
    <property type="match status" value="1"/>
</dbReference>
<evidence type="ECO:0000256" key="3">
    <source>
        <dbReference type="ARBA" id="ARBA00022576"/>
    </source>
</evidence>
<dbReference type="PANTHER" id="PTHR11825:SF69">
    <property type="entry name" value="BRANCHED-CHAIN-AMINO-ACID AMINOTRANSFERASE"/>
    <property type="match status" value="1"/>
</dbReference>
<keyword evidence="4" id="KW-0808">Transferase</keyword>
<feature type="region of interest" description="Disordered" evidence="6">
    <location>
        <begin position="31"/>
        <end position="53"/>
    </location>
</feature>
<comment type="cofactor">
    <cofactor evidence="1">
        <name>pyridoxal 5'-phosphate</name>
        <dbReference type="ChEBI" id="CHEBI:597326"/>
    </cofactor>
</comment>
<evidence type="ECO:0000256" key="5">
    <source>
        <dbReference type="ARBA" id="ARBA00022898"/>
    </source>
</evidence>
<dbReference type="InterPro" id="IPR005786">
    <property type="entry name" value="B_amino_transII"/>
</dbReference>
<dbReference type="InterPro" id="IPR036038">
    <property type="entry name" value="Aminotransferase-like"/>
</dbReference>
<dbReference type="InterPro" id="IPR043131">
    <property type="entry name" value="BCAT-like_N"/>
</dbReference>
<evidence type="ECO:0000313" key="7">
    <source>
        <dbReference type="EMBL" id="KJZ75155.1"/>
    </source>
</evidence>
<reference evidence="7 8" key="1">
    <citation type="journal article" date="2014" name="Genome Biol. Evol.">
        <title>Comparative genomics and transcriptomics analyses reveal divergent lifestyle features of nematode endoparasitic fungus Hirsutella minnesotensis.</title>
        <authorList>
            <person name="Lai Y."/>
            <person name="Liu K."/>
            <person name="Zhang X."/>
            <person name="Zhang X."/>
            <person name="Li K."/>
            <person name="Wang N."/>
            <person name="Shu C."/>
            <person name="Wu Y."/>
            <person name="Wang C."/>
            <person name="Bushley K.E."/>
            <person name="Xiang M."/>
            <person name="Liu X."/>
        </authorList>
    </citation>
    <scope>NUCLEOTIDE SEQUENCE [LARGE SCALE GENOMIC DNA]</scope>
    <source>
        <strain evidence="7 8">3608</strain>
    </source>
</reference>
<keyword evidence="8" id="KW-1185">Reference proteome</keyword>
<sequence length="336" mass="36424">MAPSAVSPAQQDVDLTAAALQRKETAAAATNGNGHVNGLANGHANGHANGNGLKHADVVEAPLDASLLTYTLTKKPRAVPDEATANAGDETIASDHMVTASWRAGAGWDVPELKPYGPLSLMPTASVLHYATECFEGLKVFRGYDGRLRVFRPDRNAARMRMSAARISLPLIGTQPQLGVQASRQALLYIIMTFMPRMDSPLGGMRLHTSPRDMVRAWVGGFGYAKLILDGVTRRSCLDVARERLADDLVVTERKYSIAELMRADAEGRILEAFAAGTAYFICPVSQIHHRGRDIHIPLGPDNMPGPVTTKLKGWIGDIMYGREDHPWGVVIPEKE</sequence>
<dbReference type="GO" id="GO:0005739">
    <property type="term" value="C:mitochondrion"/>
    <property type="evidence" value="ECO:0007669"/>
    <property type="project" value="TreeGrafter"/>
</dbReference>
<dbReference type="GO" id="GO:0009098">
    <property type="term" value="P:L-leucine biosynthetic process"/>
    <property type="evidence" value="ECO:0007669"/>
    <property type="project" value="TreeGrafter"/>
</dbReference>
<dbReference type="GO" id="GO:0004084">
    <property type="term" value="F:branched-chain-amino-acid transaminase activity"/>
    <property type="evidence" value="ECO:0007669"/>
    <property type="project" value="InterPro"/>
</dbReference>
<dbReference type="SUPFAM" id="SSF56752">
    <property type="entry name" value="D-aminoacid aminotransferase-like PLP-dependent enzymes"/>
    <property type="match status" value="1"/>
</dbReference>